<name>A0A917ES31_9BACI</name>
<keyword evidence="2" id="KW-1185">Reference proteome</keyword>
<organism evidence="1 2">
    <name type="scientific">Priestia taiwanensis</name>
    <dbReference type="NCBI Taxonomy" id="1347902"/>
    <lineage>
        <taxon>Bacteria</taxon>
        <taxon>Bacillati</taxon>
        <taxon>Bacillota</taxon>
        <taxon>Bacilli</taxon>
        <taxon>Bacillales</taxon>
        <taxon>Bacillaceae</taxon>
        <taxon>Priestia</taxon>
    </lineage>
</organism>
<accession>A0A917ES31</accession>
<reference evidence="1" key="1">
    <citation type="journal article" date="2014" name="Int. J. Syst. Evol. Microbiol.">
        <title>Complete genome sequence of Corynebacterium casei LMG S-19264T (=DSM 44701T), isolated from a smear-ripened cheese.</title>
        <authorList>
            <consortium name="US DOE Joint Genome Institute (JGI-PGF)"/>
            <person name="Walter F."/>
            <person name="Albersmeier A."/>
            <person name="Kalinowski J."/>
            <person name="Ruckert C."/>
        </authorList>
    </citation>
    <scope>NUCLEOTIDE SEQUENCE</scope>
    <source>
        <strain evidence="1">CGMCC 1.12698</strain>
    </source>
</reference>
<dbReference type="Proteomes" id="UP000605259">
    <property type="component" value="Unassembled WGS sequence"/>
</dbReference>
<dbReference type="EMBL" id="BMFK01000004">
    <property type="protein sequence ID" value="GGE80439.1"/>
    <property type="molecule type" value="Genomic_DNA"/>
</dbReference>
<reference evidence="1" key="2">
    <citation type="submission" date="2020-09" db="EMBL/GenBank/DDBJ databases">
        <authorList>
            <person name="Sun Q."/>
            <person name="Zhou Y."/>
        </authorList>
    </citation>
    <scope>NUCLEOTIDE SEQUENCE</scope>
    <source>
        <strain evidence="1">CGMCC 1.12698</strain>
    </source>
</reference>
<proteinExistence type="predicted"/>
<dbReference type="AlphaFoldDB" id="A0A917ES31"/>
<sequence length="45" mass="5045">MRIKIIGGILMEIKAKKTATGCELTFKMSDEVVIAMLTLLLELFM</sequence>
<evidence type="ECO:0000313" key="2">
    <source>
        <dbReference type="Proteomes" id="UP000605259"/>
    </source>
</evidence>
<protein>
    <submittedName>
        <fullName evidence="1">Uncharacterized protein</fullName>
    </submittedName>
</protein>
<comment type="caution">
    <text evidence="1">The sequence shown here is derived from an EMBL/GenBank/DDBJ whole genome shotgun (WGS) entry which is preliminary data.</text>
</comment>
<evidence type="ECO:0000313" key="1">
    <source>
        <dbReference type="EMBL" id="GGE80439.1"/>
    </source>
</evidence>
<gene>
    <name evidence="1" type="ORF">GCM10007140_32450</name>
</gene>